<dbReference type="GO" id="GO:0006260">
    <property type="term" value="P:DNA replication"/>
    <property type="evidence" value="ECO:0007669"/>
    <property type="project" value="InterPro"/>
</dbReference>
<dbReference type="EMBL" id="LR746269">
    <property type="protein sequence ID" value="CAA7397241.1"/>
    <property type="molecule type" value="Genomic_DNA"/>
</dbReference>
<proteinExistence type="inferred from homology"/>
<dbReference type="OrthoDB" id="188186at2759"/>
<dbReference type="PANTHER" id="PTHR47058">
    <property type="entry name" value="REPLICATION PROTEIN A 14 KDA SUBUNIT A-RELATED"/>
    <property type="match status" value="1"/>
</dbReference>
<name>A0A7I8IV67_SPIIN</name>
<dbReference type="Gene3D" id="2.40.50.140">
    <property type="entry name" value="Nucleic acid-binding proteins"/>
    <property type="match status" value="1"/>
</dbReference>
<dbReference type="GO" id="GO:0006310">
    <property type="term" value="P:DNA recombination"/>
    <property type="evidence" value="ECO:0007669"/>
    <property type="project" value="InterPro"/>
</dbReference>
<gene>
    <name evidence="4" type="ORF">SI7747_06007285</name>
    <name evidence="5" type="ORF">SI8410_06007906</name>
</gene>
<dbReference type="InterPro" id="IPR012340">
    <property type="entry name" value="NA-bd_OB-fold"/>
</dbReference>
<dbReference type="Proteomes" id="UP000663760">
    <property type="component" value="Chromosome 6"/>
</dbReference>
<evidence type="ECO:0000313" key="6">
    <source>
        <dbReference type="Proteomes" id="UP000663760"/>
    </source>
</evidence>
<dbReference type="EMBL" id="LR743593">
    <property type="protein sequence ID" value="CAA2621171.1"/>
    <property type="molecule type" value="Genomic_DNA"/>
</dbReference>
<evidence type="ECO:0000256" key="1">
    <source>
        <dbReference type="ARBA" id="ARBA00004123"/>
    </source>
</evidence>
<comment type="subcellular location">
    <subcellularLocation>
        <location evidence="1">Nucleus</location>
    </subcellularLocation>
</comment>
<evidence type="ECO:0000256" key="2">
    <source>
        <dbReference type="ARBA" id="ARBA00009761"/>
    </source>
</evidence>
<organism evidence="4">
    <name type="scientific">Spirodela intermedia</name>
    <name type="common">Intermediate duckweed</name>
    <dbReference type="NCBI Taxonomy" id="51605"/>
    <lineage>
        <taxon>Eukaryota</taxon>
        <taxon>Viridiplantae</taxon>
        <taxon>Streptophyta</taxon>
        <taxon>Embryophyta</taxon>
        <taxon>Tracheophyta</taxon>
        <taxon>Spermatophyta</taxon>
        <taxon>Magnoliopsida</taxon>
        <taxon>Liliopsida</taxon>
        <taxon>Araceae</taxon>
        <taxon>Lemnoideae</taxon>
        <taxon>Spirodela</taxon>
    </lineage>
</organism>
<evidence type="ECO:0000256" key="3">
    <source>
        <dbReference type="ARBA" id="ARBA00023242"/>
    </source>
</evidence>
<keyword evidence="3" id="KW-0539">Nucleus</keyword>
<reference evidence="4" key="1">
    <citation type="submission" date="2019-12" db="EMBL/GenBank/DDBJ databases">
        <authorList>
            <person name="Scholz U."/>
            <person name="Mascher M."/>
            <person name="Fiebig A."/>
        </authorList>
    </citation>
    <scope>NUCLEOTIDE SEQUENCE</scope>
</reference>
<dbReference type="AlphaFoldDB" id="A0A7I8IV67"/>
<accession>A0A7I8IV67</accession>
<evidence type="ECO:0000313" key="4">
    <source>
        <dbReference type="EMBL" id="CAA2621171.1"/>
    </source>
</evidence>
<protein>
    <submittedName>
        <fullName evidence="4">Uncharacterized protein</fullName>
    </submittedName>
</protein>
<dbReference type="Pfam" id="PF08661">
    <property type="entry name" value="Rep_fac-A_3"/>
    <property type="match status" value="1"/>
</dbReference>
<dbReference type="GO" id="GO:0031981">
    <property type="term" value="C:nuclear lumen"/>
    <property type="evidence" value="ECO:0007669"/>
    <property type="project" value="UniProtKB-ARBA"/>
</dbReference>
<sequence length="106" mass="11467">MDTSSPAVFVNSELLNLYLGRRVRTVVQVVRVDGGTMTGQSPDGHQLVVKGTPAIPSSHFVEVIGIADGSQSIRAEICTDFGENFDTMAFNRLCQLANGEHKSLFL</sequence>
<evidence type="ECO:0000313" key="5">
    <source>
        <dbReference type="EMBL" id="CAA7397241.1"/>
    </source>
</evidence>
<dbReference type="GO" id="GO:0003677">
    <property type="term" value="F:DNA binding"/>
    <property type="evidence" value="ECO:0007669"/>
    <property type="project" value="InterPro"/>
</dbReference>
<dbReference type="GO" id="GO:0006281">
    <property type="term" value="P:DNA repair"/>
    <property type="evidence" value="ECO:0007669"/>
    <property type="project" value="InterPro"/>
</dbReference>
<comment type="similarity">
    <text evidence="2">Belongs to the replication factor A protein 3 family.</text>
</comment>
<dbReference type="InterPro" id="IPR013970">
    <property type="entry name" value="Rfa2"/>
</dbReference>
<dbReference type="SUPFAM" id="SSF50249">
    <property type="entry name" value="Nucleic acid-binding proteins"/>
    <property type="match status" value="1"/>
</dbReference>
<dbReference type="PANTHER" id="PTHR47058:SF3">
    <property type="entry name" value="REPLICATION PROTEIN A 14 KDA SUBUNIT A-RELATED"/>
    <property type="match status" value="1"/>
</dbReference>
<keyword evidence="6" id="KW-1185">Reference proteome</keyword>